<sequence>MTGWEVLAAVANEEPHGKFGRDAHFIAAALIELVRTAEGNAEQLRAEVERLRGALDRVVQLWKAQTLTLIHGEYRAALDDHVKVIEAVLRGDQ</sequence>
<name>G8I4F5_9CAUD</name>
<proteinExistence type="predicted"/>
<keyword evidence="3" id="KW-1185">Reference proteome</keyword>
<accession>G8I4F5</accession>
<reference evidence="2 3" key="1">
    <citation type="journal article" date="2012" name="J. Virol.">
        <title>Complete Genome Sequences of 138 Mycobacteriophages.</title>
        <authorList>
            <consortium name="the Science Education Alliance Phage Hunters Advancing Genomics and Evolutionary Science Program"/>
            <consortium name="the KwaZulu-Natal Research Institute for Tuberculosis and HIV Mycobacterial Genetics Course Students"/>
            <consortium name="the Phage Hunters Integrating Research and Education Program"/>
            <person name="Hatfull G.F."/>
        </authorList>
    </citation>
    <scope>NUCLEOTIDE SEQUENCE [LARGE SCALE GENOMIC DNA]</scope>
</reference>
<dbReference type="RefSeq" id="YP_009018733.1">
    <property type="nucleotide sequence ID" value="NC_023744.1"/>
</dbReference>
<keyword evidence="1" id="KW-0175">Coiled coil</keyword>
<evidence type="ECO:0000256" key="1">
    <source>
        <dbReference type="SAM" id="Coils"/>
    </source>
</evidence>
<dbReference type="KEGG" id="vg:18990043"/>
<dbReference type="Proteomes" id="UP000005857">
    <property type="component" value="Segment"/>
</dbReference>
<gene>
    <name evidence="2" type="primary">45</name>
    <name evidence="2" type="ORF">DS6A_45</name>
</gene>
<feature type="coiled-coil region" evidence="1">
    <location>
        <begin position="27"/>
        <end position="61"/>
    </location>
</feature>
<evidence type="ECO:0000313" key="2">
    <source>
        <dbReference type="EMBL" id="AER47599.1"/>
    </source>
</evidence>
<evidence type="ECO:0000313" key="3">
    <source>
        <dbReference type="Proteomes" id="UP000005857"/>
    </source>
</evidence>
<protein>
    <submittedName>
        <fullName evidence="2">Uncharacterized protein</fullName>
    </submittedName>
</protein>
<organism evidence="2 3">
    <name type="scientific">Mycobacterium phage DS6A</name>
    <dbReference type="NCBI Taxonomy" id="45764"/>
    <lineage>
        <taxon>Viruses</taxon>
        <taxon>Duplodnaviria</taxon>
        <taxon>Heunggongvirae</taxon>
        <taxon>Uroviricota</taxon>
        <taxon>Caudoviricetes</taxon>
        <taxon>Hnatkovirus</taxon>
        <taxon>Hnatkovirus DS6A</taxon>
    </lineage>
</organism>
<dbReference type="EMBL" id="JN698994">
    <property type="protein sequence ID" value="AER47599.1"/>
    <property type="molecule type" value="Genomic_DNA"/>
</dbReference>
<dbReference type="GeneID" id="18990043"/>